<proteinExistence type="predicted"/>
<evidence type="ECO:0000259" key="3">
    <source>
        <dbReference type="PROSITE" id="PS50211"/>
    </source>
</evidence>
<feature type="domain" description="UDENN" evidence="3">
    <location>
        <begin position="624"/>
        <end position="1050"/>
    </location>
</feature>
<feature type="chain" id="PRO_5045238637" description="UDENN domain-containing protein" evidence="2">
    <location>
        <begin position="28"/>
        <end position="1050"/>
    </location>
</feature>
<dbReference type="Gene3D" id="3.40.50.11500">
    <property type="match status" value="1"/>
</dbReference>
<comment type="caution">
    <text evidence="4">The sequence shown here is derived from an EMBL/GenBank/DDBJ whole genome shotgun (WGS) entry which is preliminary data.</text>
</comment>
<gene>
    <name evidence="4" type="ORF">PBS001_LOCUS3563</name>
</gene>
<dbReference type="Pfam" id="PF02141">
    <property type="entry name" value="DENN"/>
    <property type="match status" value="1"/>
</dbReference>
<dbReference type="PROSITE" id="PS50211">
    <property type="entry name" value="DENN"/>
    <property type="match status" value="1"/>
</dbReference>
<dbReference type="PANTHER" id="PTHR12296">
    <property type="entry name" value="DENN DOMAIN-CONTAINING PROTEIN 4"/>
    <property type="match status" value="1"/>
</dbReference>
<dbReference type="Gene3D" id="3.30.450.200">
    <property type="match status" value="1"/>
</dbReference>
<dbReference type="SMART" id="SM00799">
    <property type="entry name" value="DENN"/>
    <property type="match status" value="1"/>
</dbReference>
<keyword evidence="2" id="KW-0732">Signal</keyword>
<dbReference type="SUPFAM" id="SSF48097">
    <property type="entry name" value="Regulator of G-protein signaling, RGS"/>
    <property type="match status" value="1"/>
</dbReference>
<dbReference type="EMBL" id="CAKLCB010000215">
    <property type="protein sequence ID" value="CAH0516927.1"/>
    <property type="molecule type" value="Genomic_DNA"/>
</dbReference>
<evidence type="ECO:0000313" key="4">
    <source>
        <dbReference type="EMBL" id="CAH0516927.1"/>
    </source>
</evidence>
<dbReference type="InterPro" id="IPR005112">
    <property type="entry name" value="dDENN_dom"/>
</dbReference>
<feature type="region of interest" description="Disordered" evidence="1">
    <location>
        <begin position="429"/>
        <end position="448"/>
    </location>
</feature>
<reference evidence="4 5" key="1">
    <citation type="submission" date="2021-11" db="EMBL/GenBank/DDBJ databases">
        <authorList>
            <person name="Islam A."/>
            <person name="Islam S."/>
            <person name="Flora M.S."/>
            <person name="Rahman M."/>
            <person name="Ziaur R.M."/>
            <person name="Epstein J.H."/>
            <person name="Hassan M."/>
            <person name="Klassen M."/>
            <person name="Woodard K."/>
            <person name="Webb A."/>
            <person name="Webby R.J."/>
            <person name="El Zowalaty M.E."/>
        </authorList>
    </citation>
    <scope>NUCLEOTIDE SEQUENCE [LARGE SCALE GENOMIC DNA]</scope>
    <source>
        <strain evidence="4">Pbs1</strain>
    </source>
</reference>
<dbReference type="Gene3D" id="1.10.167.10">
    <property type="entry name" value="Regulator of G-protein Signalling 4, domain 2"/>
    <property type="match status" value="2"/>
</dbReference>
<evidence type="ECO:0000256" key="1">
    <source>
        <dbReference type="SAM" id="MobiDB-lite"/>
    </source>
</evidence>
<dbReference type="SMART" id="SM00801">
    <property type="entry name" value="dDENN"/>
    <property type="match status" value="1"/>
</dbReference>
<organism evidence="4 5">
    <name type="scientific">Peronospora belbahrii</name>
    <dbReference type="NCBI Taxonomy" id="622444"/>
    <lineage>
        <taxon>Eukaryota</taxon>
        <taxon>Sar</taxon>
        <taxon>Stramenopiles</taxon>
        <taxon>Oomycota</taxon>
        <taxon>Peronosporomycetes</taxon>
        <taxon>Peronosporales</taxon>
        <taxon>Peronosporaceae</taxon>
        <taxon>Peronospora</taxon>
    </lineage>
</organism>
<dbReference type="InterPro" id="IPR044926">
    <property type="entry name" value="RGS_subdomain_2"/>
</dbReference>
<dbReference type="InterPro" id="IPR043153">
    <property type="entry name" value="DENN_C"/>
</dbReference>
<dbReference type="InterPro" id="IPR001194">
    <property type="entry name" value="cDENN_dom"/>
</dbReference>
<dbReference type="InterPro" id="IPR036305">
    <property type="entry name" value="RGS_sf"/>
</dbReference>
<keyword evidence="5" id="KW-1185">Reference proteome</keyword>
<name>A0ABN8CVJ9_9STRA</name>
<sequence>MVSLFAYAKKFLLHFLEIFVIAVSSKAKKKLTRNINDKFMVPYYTVLQVPNVRSTKRTTWWNCGEGERIFHNVHALRLYGLDQSITTTTTRRDFCWLMLNRKRKIRMRRSRRTRNFSLVLACNLVSMPALVGRRSDDDNEDDVSYSVTLDAVIADPHLHALYLQYLSTSDKKSFARLLFLVSVEEFKRVFVSHDKHSTTTTTAAATTTTGATSFEDEIDDIQAHRRQYASKIISKFMSPGSFLDIASENLCILNKSVASFGKLLRNDLMLYAGLAAKTDLFQDAEVAVKKALQPSFRQFAATSEFAALVASSRLTYAALDESDTSFEETEMMQQHVEEEDSPGSLSQEILTSPVSLITSTSMQDSRVRRQRTATTFLTLERVLSNRRLCSVFWVFLFKERTHQQLSLWMDFRYQLLPLLEDLIYTAQAGSEEEEDGDQQDKEQQKDANAKQAEELIEQLLTGGSRIAAKYLTASASTRVTFVGEMEQDLLRGYELRVAHCLATGSFSLADAVVLQRTVERILAVIEADLKVNHFVRFMDSESFKSLVASYQSRLLSPSGSTNVVTSAACDGSSTASDSSMTTLQELFQCMNVASHQPQRVRSTSFTLRDLYQCQRRGDSQSKSLISSVMSFRLDVNDRSHPEIIKEVLHTLADPNNHSEHSSDLYHHHAIPDHIEAFFRPSGTDVVHSTTRPEPSLFHMTIGNTDKAFYGACLTRYVPLNDMTKLGPLEQVLQETEGLEVYVPVGICIISRYPILDTLKQRLDLLHTTMQNDEAYLFDVNWLPSAAQMADLLCPFDFGAVTPSSDDTRSLSALDSHVDFSMEELFSCLSVEHVVALVTCMLLERQIVLVSSHYSVLTSVGETLKSLIAPLEWSHVFAPILPKSMLECLQCPTPYLFGVNASYRAELREMLEREGCGDGIIVVDLDADTISSPVRPQLPEPVRGPLTSRLLQLLKPKVYFSDFVPMLSSKPDALIAQRFPQGHVRMCFREAMAALLRTVEEYRFVLSDDFDYVVVFDRIAFLRHLSPCEQPFYRSFLETQVFSHEIASVNI</sequence>
<dbReference type="InterPro" id="IPR037516">
    <property type="entry name" value="Tripartite_DENN"/>
</dbReference>
<protein>
    <recommendedName>
        <fullName evidence="3">UDENN domain-containing protein</fullName>
    </recommendedName>
</protein>
<feature type="signal peptide" evidence="2">
    <location>
        <begin position="1"/>
        <end position="27"/>
    </location>
</feature>
<dbReference type="PANTHER" id="PTHR12296:SF21">
    <property type="entry name" value="DENN DOMAIN-CONTAINING PROTEIN 3"/>
    <property type="match status" value="1"/>
</dbReference>
<dbReference type="Proteomes" id="UP001158986">
    <property type="component" value="Unassembled WGS sequence"/>
</dbReference>
<dbReference type="InterPro" id="IPR051696">
    <property type="entry name" value="DENN_Domain_GEFs"/>
</dbReference>
<feature type="compositionally biased region" description="Basic and acidic residues" evidence="1">
    <location>
        <begin position="438"/>
        <end position="448"/>
    </location>
</feature>
<evidence type="ECO:0000256" key="2">
    <source>
        <dbReference type="SAM" id="SignalP"/>
    </source>
</evidence>
<evidence type="ECO:0000313" key="5">
    <source>
        <dbReference type="Proteomes" id="UP001158986"/>
    </source>
</evidence>
<accession>A0ABN8CVJ9</accession>